<sequence length="766" mass="89518">SINTLTHNGKKWLLQTVDIIITEALDVVIKLTSLDQITSYVIKNFQDVQIKQIQDQPELRASDFQIQHVLTIVLQNNQKIIIGTLDLDIDCKFFTVCILSLLYQQSVQNNFYSHFFTKIYDVADNTLVFESPESVVLYLLQQADQCFYQLDKIDDVTPQKLFQLCQKLFYIVIQYIQAVQFLCSIDLMSDKIQSVDQCPIVMSSQFESPFAYSNQTIFCNTNILINTLKKQFKNRCQLPRFLLRQHLNLYHSCDTLEKFITMLDAPNQFITCQQQIQFLFYGERTPMTEIALKTVLSYKASTLQENQIQQAYDNVWQKITLNPSAKVLIHPNLPQLSIQPLNNSFFPLVPETKQIYSGVARLMMNGILSAPYEIQCVDLFADFQQFVNGQLTNGSVAGLALTTLGLILKERPLKDMLRMFSLEISAGKVTDGLQLITAHSVQCDPICDIKILKLSADLNFEDKKLQLVFEQQLAERNQILPEEVQKQQDDRYEFCFDEESRHLDIDESTHRSSINDFQLSQKHSDQLFQLMQQRPIIKKKDIKRKQSFVIHKSQIHIKEMEKIFPFEMENWEKIIVPFFLQQFSTQLKNYYKKQMHSRFTENILKNKFTLQKKQTHQKRISMFRSTELFEYQQRAESMFTKLKFTQEQLSVVVQLEHINCQYRAGIAFQTPQLLEIAKKLAKKYQKAEIIFTNKTKLTKNTLEINGFTNGETYESNGTYIDQLVENQYSYVFFNEIEQIKDFKNYGLDGIEIKSFQAICDDIDVEL</sequence>
<name>A0A146K402_9EUKA</name>
<proteinExistence type="predicted"/>
<accession>A0A146K402</accession>
<feature type="non-terminal residue" evidence="1">
    <location>
        <position position="1"/>
    </location>
</feature>
<gene>
    <name evidence="1" type="ORF">TPC1_30266</name>
</gene>
<reference evidence="1" key="1">
    <citation type="submission" date="2015-07" db="EMBL/GenBank/DDBJ databases">
        <title>Adaptation to a free-living lifestyle via gene acquisitions in the diplomonad Trepomonas sp. PC1.</title>
        <authorList>
            <person name="Xu F."/>
            <person name="Jerlstrom-Hultqvist J."/>
            <person name="Kolisko M."/>
            <person name="Simpson A.G.B."/>
            <person name="Roger A.J."/>
            <person name="Svard S.G."/>
            <person name="Andersson J.O."/>
        </authorList>
    </citation>
    <scope>NUCLEOTIDE SEQUENCE</scope>
    <source>
        <strain evidence="1">PC1</strain>
    </source>
</reference>
<protein>
    <submittedName>
        <fullName evidence="1">Uncharacterized protein</fullName>
    </submittedName>
</protein>
<feature type="non-terminal residue" evidence="1">
    <location>
        <position position="766"/>
    </location>
</feature>
<organism evidence="1">
    <name type="scientific">Trepomonas sp. PC1</name>
    <dbReference type="NCBI Taxonomy" id="1076344"/>
    <lineage>
        <taxon>Eukaryota</taxon>
        <taxon>Metamonada</taxon>
        <taxon>Diplomonadida</taxon>
        <taxon>Hexamitidae</taxon>
        <taxon>Hexamitinae</taxon>
        <taxon>Trepomonas</taxon>
    </lineage>
</organism>
<evidence type="ECO:0000313" key="1">
    <source>
        <dbReference type="EMBL" id="JAP90239.1"/>
    </source>
</evidence>
<dbReference type="AlphaFoldDB" id="A0A146K402"/>
<dbReference type="EMBL" id="GDID01006367">
    <property type="protein sequence ID" value="JAP90239.1"/>
    <property type="molecule type" value="Transcribed_RNA"/>
</dbReference>